<sequence>MAEPTQASESSAVVAPLKVAIVGAGPGGLTLAAILHRTPGVSCVVYELEPTHASRVQGSMLDIHKQSGQLALSKAGLLDEFKKHMMVDATEFYLRDSDKAEVHMYHTEEGKEDPERPEIDRGVLRRILLDALSPETVKWGKKVVDVELVPSADPKGGGGGGSEPELRPSTSKFKLIFADGTSSSSEGPFDVLVGADGTWSRVRRSDNLYLNPIPPPYSGITCLWSSISNVDTRFPHISKYVGNGSCLTINAETTKCMMAQKNGDGSIKTFTYIPASEDWKDTIGVDWSKSEGSLKATLDEVVEKVVPEWNAVAKELLTQCDEEDFAIRPLYQFPPGHRWEKKVPGVTLLGDAAHVVTPFTGVGVNLAMHDSYDLAVALEKVVAGHSSLGTALEDYEEAIMQRAGIHAQRTLRNQKTFLGGGGIADAIQKMKLVFSMTEK</sequence>
<keyword evidence="2" id="KW-0274">FAD</keyword>
<feature type="domain" description="FAD-binding" evidence="5">
    <location>
        <begin position="192"/>
        <end position="399"/>
    </location>
</feature>
<dbReference type="PANTHER" id="PTHR46972">
    <property type="entry name" value="MONOOXYGENASE ASQM-RELATED"/>
    <property type="match status" value="1"/>
</dbReference>
<dbReference type="OrthoDB" id="655030at2759"/>
<dbReference type="PRINTS" id="PR00420">
    <property type="entry name" value="RNGMNOXGNASE"/>
</dbReference>
<name>A0A9W8J989_9AGAR</name>
<dbReference type="InterPro" id="IPR036188">
    <property type="entry name" value="FAD/NAD-bd_sf"/>
</dbReference>
<comment type="caution">
    <text evidence="6">The sequence shown here is derived from an EMBL/GenBank/DDBJ whole genome shotgun (WGS) entry which is preliminary data.</text>
</comment>
<proteinExistence type="predicted"/>
<dbReference type="GO" id="GO:0071949">
    <property type="term" value="F:FAD binding"/>
    <property type="evidence" value="ECO:0007669"/>
    <property type="project" value="InterPro"/>
</dbReference>
<dbReference type="SUPFAM" id="SSF51905">
    <property type="entry name" value="FAD/NAD(P)-binding domain"/>
    <property type="match status" value="1"/>
</dbReference>
<protein>
    <recommendedName>
        <fullName evidence="5">FAD-binding domain-containing protein</fullName>
    </recommendedName>
</protein>
<dbReference type="Pfam" id="PF01494">
    <property type="entry name" value="FAD_binding_3"/>
    <property type="match status" value="2"/>
</dbReference>
<keyword evidence="4" id="KW-0503">Monooxygenase</keyword>
<feature type="domain" description="FAD-binding" evidence="5">
    <location>
        <begin position="18"/>
        <end position="90"/>
    </location>
</feature>
<accession>A0A9W8J989</accession>
<evidence type="ECO:0000256" key="1">
    <source>
        <dbReference type="ARBA" id="ARBA00022630"/>
    </source>
</evidence>
<gene>
    <name evidence="6" type="ORF">H1R20_g7305</name>
</gene>
<dbReference type="EMBL" id="JANBPK010000858">
    <property type="protein sequence ID" value="KAJ2929794.1"/>
    <property type="molecule type" value="Genomic_DNA"/>
</dbReference>
<evidence type="ECO:0000313" key="6">
    <source>
        <dbReference type="EMBL" id="KAJ2929794.1"/>
    </source>
</evidence>
<dbReference type="InterPro" id="IPR002938">
    <property type="entry name" value="FAD-bd"/>
</dbReference>
<dbReference type="Gene3D" id="3.50.50.60">
    <property type="entry name" value="FAD/NAD(P)-binding domain"/>
    <property type="match status" value="1"/>
</dbReference>
<evidence type="ECO:0000259" key="5">
    <source>
        <dbReference type="Pfam" id="PF01494"/>
    </source>
</evidence>
<keyword evidence="3" id="KW-0560">Oxidoreductase</keyword>
<evidence type="ECO:0000313" key="7">
    <source>
        <dbReference type="Proteomes" id="UP001140091"/>
    </source>
</evidence>
<keyword evidence="1" id="KW-0285">Flavoprotein</keyword>
<organism evidence="6 7">
    <name type="scientific">Candolleomyces eurysporus</name>
    <dbReference type="NCBI Taxonomy" id="2828524"/>
    <lineage>
        <taxon>Eukaryota</taxon>
        <taxon>Fungi</taxon>
        <taxon>Dikarya</taxon>
        <taxon>Basidiomycota</taxon>
        <taxon>Agaricomycotina</taxon>
        <taxon>Agaricomycetes</taxon>
        <taxon>Agaricomycetidae</taxon>
        <taxon>Agaricales</taxon>
        <taxon>Agaricineae</taxon>
        <taxon>Psathyrellaceae</taxon>
        <taxon>Candolleomyces</taxon>
    </lineage>
</organism>
<feature type="non-terminal residue" evidence="6">
    <location>
        <position position="1"/>
    </location>
</feature>
<evidence type="ECO:0000256" key="4">
    <source>
        <dbReference type="ARBA" id="ARBA00023033"/>
    </source>
</evidence>
<dbReference type="Proteomes" id="UP001140091">
    <property type="component" value="Unassembled WGS sequence"/>
</dbReference>
<dbReference type="AlphaFoldDB" id="A0A9W8J989"/>
<keyword evidence="7" id="KW-1185">Reference proteome</keyword>
<dbReference type="GO" id="GO:0004497">
    <property type="term" value="F:monooxygenase activity"/>
    <property type="evidence" value="ECO:0007669"/>
    <property type="project" value="UniProtKB-KW"/>
</dbReference>
<dbReference type="PANTHER" id="PTHR46972:SF1">
    <property type="entry name" value="FAD DEPENDENT OXIDOREDUCTASE DOMAIN-CONTAINING PROTEIN"/>
    <property type="match status" value="1"/>
</dbReference>
<reference evidence="6" key="1">
    <citation type="submission" date="2022-06" db="EMBL/GenBank/DDBJ databases">
        <title>Genome Sequence of Candolleomyces eurysporus.</title>
        <authorList>
            <person name="Buettner E."/>
        </authorList>
    </citation>
    <scope>NUCLEOTIDE SEQUENCE</scope>
    <source>
        <strain evidence="6">VTCC 930004</strain>
    </source>
</reference>
<evidence type="ECO:0000256" key="3">
    <source>
        <dbReference type="ARBA" id="ARBA00023002"/>
    </source>
</evidence>
<evidence type="ECO:0000256" key="2">
    <source>
        <dbReference type="ARBA" id="ARBA00022827"/>
    </source>
</evidence>